<sequence length="269" mass="30116">MAKSKKTKTPRIYTDSFGLVPPSPLVQRLTGLWLTVKEANDIYTQFQSSCVPNRQVLWSGLLREYVQKWADRRDYQTLTTALGPLLDPSRLELSNHRKPSAGWAGCMHGASVIFAWYISQGDLVTVLSQPPPQRFHPSGLAYYQTVEEPIIKGKLGNRAVGKIVAIHPTAGGAAEDFKYELWPQDELSMDDQFWNTSTYDIMASNQGRKEVEACSTAETSADGMEHDKKPKATLANIEIGESKMAKGKKNKAKKHPNFQLRGRRKCYGV</sequence>
<dbReference type="Proteomes" id="UP000251714">
    <property type="component" value="Unassembled WGS sequence"/>
</dbReference>
<protein>
    <submittedName>
        <fullName evidence="1">Uncharacterized protein</fullName>
    </submittedName>
</protein>
<name>A0A365MTF4_GIBIN</name>
<accession>A0A365MTF4</accession>
<gene>
    <name evidence="1" type="ORF">FPRO05_14208</name>
</gene>
<evidence type="ECO:0000313" key="2">
    <source>
        <dbReference type="Proteomes" id="UP000251714"/>
    </source>
</evidence>
<organism evidence="1 2">
    <name type="scientific">Gibberella intermedia</name>
    <name type="common">Bulb rot disease fungus</name>
    <name type="synonym">Fusarium proliferatum</name>
    <dbReference type="NCBI Taxonomy" id="948311"/>
    <lineage>
        <taxon>Eukaryota</taxon>
        <taxon>Fungi</taxon>
        <taxon>Dikarya</taxon>
        <taxon>Ascomycota</taxon>
        <taxon>Pezizomycotina</taxon>
        <taxon>Sordariomycetes</taxon>
        <taxon>Hypocreomycetidae</taxon>
        <taxon>Hypocreales</taxon>
        <taxon>Nectriaceae</taxon>
        <taxon>Fusarium</taxon>
        <taxon>Fusarium fujikuroi species complex</taxon>
    </lineage>
</organism>
<evidence type="ECO:0000313" key="1">
    <source>
        <dbReference type="EMBL" id="RBA11820.1"/>
    </source>
</evidence>
<reference evidence="1 2" key="1">
    <citation type="submission" date="2017-12" db="EMBL/GenBank/DDBJ databases">
        <title>Genome sequence of the mycotoxigenic crop pathogen Fusarium proliferatum, strain ITEM 2341 from Date Palm.</title>
        <authorList>
            <person name="Almiman B.F."/>
            <person name="Shittu T.A."/>
            <person name="Muthumeenakshi S."/>
            <person name="Baroncelli R."/>
            <person name="Sreenivasaprasada S."/>
        </authorList>
    </citation>
    <scope>NUCLEOTIDE SEQUENCE [LARGE SCALE GENOMIC DNA]</scope>
    <source>
        <strain evidence="1 2">ITEM 2341</strain>
    </source>
</reference>
<dbReference type="EMBL" id="PKMI01000043">
    <property type="protein sequence ID" value="RBA11820.1"/>
    <property type="molecule type" value="Genomic_DNA"/>
</dbReference>
<dbReference type="AlphaFoldDB" id="A0A365MTF4"/>
<comment type="caution">
    <text evidence="1">The sequence shown here is derived from an EMBL/GenBank/DDBJ whole genome shotgun (WGS) entry which is preliminary data.</text>
</comment>
<proteinExistence type="predicted"/>